<evidence type="ECO:0000256" key="1">
    <source>
        <dbReference type="SAM" id="MobiDB-lite"/>
    </source>
</evidence>
<gene>
    <name evidence="2" type="ORF">PoB_004431300</name>
</gene>
<dbReference type="EMBL" id="BLXT01004901">
    <property type="protein sequence ID" value="GFO17808.1"/>
    <property type="molecule type" value="Genomic_DNA"/>
</dbReference>
<dbReference type="Proteomes" id="UP000735302">
    <property type="component" value="Unassembled WGS sequence"/>
</dbReference>
<name>A0AAV4BF73_9GAST</name>
<feature type="compositionally biased region" description="Basic and acidic residues" evidence="1">
    <location>
        <begin position="36"/>
        <end position="83"/>
    </location>
</feature>
<accession>A0AAV4BF73</accession>
<feature type="region of interest" description="Disordered" evidence="1">
    <location>
        <begin position="36"/>
        <end position="106"/>
    </location>
</feature>
<reference evidence="2 3" key="1">
    <citation type="journal article" date="2021" name="Elife">
        <title>Chloroplast acquisition without the gene transfer in kleptoplastic sea slugs, Plakobranchus ocellatus.</title>
        <authorList>
            <person name="Maeda T."/>
            <person name="Takahashi S."/>
            <person name="Yoshida T."/>
            <person name="Shimamura S."/>
            <person name="Takaki Y."/>
            <person name="Nagai Y."/>
            <person name="Toyoda A."/>
            <person name="Suzuki Y."/>
            <person name="Arimoto A."/>
            <person name="Ishii H."/>
            <person name="Satoh N."/>
            <person name="Nishiyama T."/>
            <person name="Hasebe M."/>
            <person name="Maruyama T."/>
            <person name="Minagawa J."/>
            <person name="Obokata J."/>
            <person name="Shigenobu S."/>
        </authorList>
    </citation>
    <scope>NUCLEOTIDE SEQUENCE [LARGE SCALE GENOMIC DNA]</scope>
</reference>
<protein>
    <submittedName>
        <fullName evidence="2">Uncharacterized protein</fullName>
    </submittedName>
</protein>
<dbReference type="AlphaFoldDB" id="A0AAV4BF73"/>
<organism evidence="2 3">
    <name type="scientific">Plakobranchus ocellatus</name>
    <dbReference type="NCBI Taxonomy" id="259542"/>
    <lineage>
        <taxon>Eukaryota</taxon>
        <taxon>Metazoa</taxon>
        <taxon>Spiralia</taxon>
        <taxon>Lophotrochozoa</taxon>
        <taxon>Mollusca</taxon>
        <taxon>Gastropoda</taxon>
        <taxon>Heterobranchia</taxon>
        <taxon>Euthyneura</taxon>
        <taxon>Panpulmonata</taxon>
        <taxon>Sacoglossa</taxon>
        <taxon>Placobranchoidea</taxon>
        <taxon>Plakobranchidae</taxon>
        <taxon>Plakobranchus</taxon>
    </lineage>
</organism>
<proteinExistence type="predicted"/>
<evidence type="ECO:0000313" key="3">
    <source>
        <dbReference type="Proteomes" id="UP000735302"/>
    </source>
</evidence>
<keyword evidence="3" id="KW-1185">Reference proteome</keyword>
<sequence>MSELDLYTRYLDLGVKLGRSGEELATWVENKVRQDIERNDRQMERERKREEMELQKQERVMQSQREERESERQLELRRMELEAQKSLNVTPGTPTPHSNYTKPKLPPITEFSQVDLYLERFENYAKSMKWQPADYASCLANLLQGEALSVFLSLGP</sequence>
<feature type="compositionally biased region" description="Polar residues" evidence="1">
    <location>
        <begin position="85"/>
        <end position="101"/>
    </location>
</feature>
<evidence type="ECO:0000313" key="2">
    <source>
        <dbReference type="EMBL" id="GFO17808.1"/>
    </source>
</evidence>
<comment type="caution">
    <text evidence="2">The sequence shown here is derived from an EMBL/GenBank/DDBJ whole genome shotgun (WGS) entry which is preliminary data.</text>
</comment>